<evidence type="ECO:0000313" key="3">
    <source>
        <dbReference type="Proteomes" id="UP000265515"/>
    </source>
</evidence>
<feature type="transmembrane region" description="Helical" evidence="1">
    <location>
        <begin position="132"/>
        <end position="149"/>
    </location>
</feature>
<name>A0A388KVB0_CHABU</name>
<keyword evidence="1" id="KW-0472">Membrane</keyword>
<comment type="caution">
    <text evidence="2">The sequence shown here is derived from an EMBL/GenBank/DDBJ whole genome shotgun (WGS) entry which is preliminary data.</text>
</comment>
<dbReference type="AlphaFoldDB" id="A0A388KVB0"/>
<feature type="transmembrane region" description="Helical" evidence="1">
    <location>
        <begin position="165"/>
        <end position="185"/>
    </location>
</feature>
<proteinExistence type="predicted"/>
<dbReference type="PANTHER" id="PTHR34809:SF1">
    <property type="entry name" value="MALTOSE EXCESS PROTEIN 1, CHLOROPLASTIC-RELATED"/>
    <property type="match status" value="1"/>
</dbReference>
<sequence length="227" mass="24568">MNAAIAFGSVSRLQPLGVRCCAGVWTGRSSHGTHGTCGHAAAAAATWHKISCKQLEIASALRRCGRKGGAPRLEYRSLAYCFHSNGLSRSRVVDVALCSLGDLAQVSVRQMEGGEDEDALQRERLDNITEQLTASSALPFLLLMMPQIIKNADYLMAGNKSPLSILPWMGYTTGLLGNMLLLTYFSEKKEMSATIVQVVGVVSTFVLLSQVRSQDPFVLLTPTFLLC</sequence>
<organism evidence="2 3">
    <name type="scientific">Chara braunii</name>
    <name type="common">Braun's stonewort</name>
    <dbReference type="NCBI Taxonomy" id="69332"/>
    <lineage>
        <taxon>Eukaryota</taxon>
        <taxon>Viridiplantae</taxon>
        <taxon>Streptophyta</taxon>
        <taxon>Charophyceae</taxon>
        <taxon>Charales</taxon>
        <taxon>Characeae</taxon>
        <taxon>Chara</taxon>
    </lineage>
</organism>
<dbReference type="Proteomes" id="UP000265515">
    <property type="component" value="Unassembled WGS sequence"/>
</dbReference>
<dbReference type="InterPro" id="IPR034628">
    <property type="entry name" value="MEX1/MEX1-like"/>
</dbReference>
<keyword evidence="3" id="KW-1185">Reference proteome</keyword>
<dbReference type="PANTHER" id="PTHR34809">
    <property type="entry name" value="MALTOSE EXCESS PROTEIN 1, CHLOROPLASTIC-RELATED"/>
    <property type="match status" value="1"/>
</dbReference>
<evidence type="ECO:0000256" key="1">
    <source>
        <dbReference type="SAM" id="Phobius"/>
    </source>
</evidence>
<protein>
    <submittedName>
        <fullName evidence="2">Uncharacterized protein</fullName>
    </submittedName>
</protein>
<accession>A0A388KVB0</accession>
<dbReference type="GO" id="GO:0009941">
    <property type="term" value="C:chloroplast envelope"/>
    <property type="evidence" value="ECO:0007669"/>
    <property type="project" value="TreeGrafter"/>
</dbReference>
<keyword evidence="1" id="KW-1133">Transmembrane helix</keyword>
<evidence type="ECO:0000313" key="2">
    <source>
        <dbReference type="EMBL" id="GBG73977.1"/>
    </source>
</evidence>
<dbReference type="GO" id="GO:0005363">
    <property type="term" value="F:maltose transmembrane transporter activity"/>
    <property type="evidence" value="ECO:0007669"/>
    <property type="project" value="TreeGrafter"/>
</dbReference>
<dbReference type="Gramene" id="GBG73977">
    <property type="protein sequence ID" value="GBG73977"/>
    <property type="gene ID" value="CBR_g17688"/>
</dbReference>
<keyword evidence="1" id="KW-0812">Transmembrane</keyword>
<gene>
    <name evidence="2" type="ORF">CBR_g17688</name>
</gene>
<reference evidence="2 3" key="1">
    <citation type="journal article" date="2018" name="Cell">
        <title>The Chara Genome: Secondary Complexity and Implications for Plant Terrestrialization.</title>
        <authorList>
            <person name="Nishiyama T."/>
            <person name="Sakayama H."/>
            <person name="Vries J.D."/>
            <person name="Buschmann H."/>
            <person name="Saint-Marcoux D."/>
            <person name="Ullrich K.K."/>
            <person name="Haas F.B."/>
            <person name="Vanderstraeten L."/>
            <person name="Becker D."/>
            <person name="Lang D."/>
            <person name="Vosolsobe S."/>
            <person name="Rombauts S."/>
            <person name="Wilhelmsson P.K.I."/>
            <person name="Janitza P."/>
            <person name="Kern R."/>
            <person name="Heyl A."/>
            <person name="Rumpler F."/>
            <person name="Villalobos L.I.A.C."/>
            <person name="Clay J.M."/>
            <person name="Skokan R."/>
            <person name="Toyoda A."/>
            <person name="Suzuki Y."/>
            <person name="Kagoshima H."/>
            <person name="Schijlen E."/>
            <person name="Tajeshwar N."/>
            <person name="Catarino B."/>
            <person name="Hetherington A.J."/>
            <person name="Saltykova A."/>
            <person name="Bonnot C."/>
            <person name="Breuninger H."/>
            <person name="Symeonidi A."/>
            <person name="Radhakrishnan G.V."/>
            <person name="Van Nieuwerburgh F."/>
            <person name="Deforce D."/>
            <person name="Chang C."/>
            <person name="Karol K.G."/>
            <person name="Hedrich R."/>
            <person name="Ulvskov P."/>
            <person name="Glockner G."/>
            <person name="Delwiche C.F."/>
            <person name="Petrasek J."/>
            <person name="Van de Peer Y."/>
            <person name="Friml J."/>
            <person name="Beilby M."/>
            <person name="Dolan L."/>
            <person name="Kohara Y."/>
            <person name="Sugano S."/>
            <person name="Fujiyama A."/>
            <person name="Delaux P.-M."/>
            <person name="Quint M."/>
            <person name="TheiBen G."/>
            <person name="Hagemann M."/>
            <person name="Harholt J."/>
            <person name="Dunand C."/>
            <person name="Zachgo S."/>
            <person name="Langdale J."/>
            <person name="Maumus F."/>
            <person name="Straeten D.V.D."/>
            <person name="Gould S.B."/>
            <person name="Rensing S.A."/>
        </authorList>
    </citation>
    <scope>NUCLEOTIDE SEQUENCE [LARGE SCALE GENOMIC DNA]</scope>
    <source>
        <strain evidence="2 3">S276</strain>
    </source>
</reference>
<dbReference type="EMBL" id="BFEA01000194">
    <property type="protein sequence ID" value="GBG73977.1"/>
    <property type="molecule type" value="Genomic_DNA"/>
</dbReference>
<dbReference type="OrthoDB" id="8048523at2759"/>